<reference evidence="2 3" key="1">
    <citation type="submission" date="2020-08" db="EMBL/GenBank/DDBJ databases">
        <title>Genomic Encyclopedia of Type Strains, Phase IV (KMG-IV): sequencing the most valuable type-strain genomes for metagenomic binning, comparative biology and taxonomic classification.</title>
        <authorList>
            <person name="Goeker M."/>
        </authorList>
    </citation>
    <scope>NUCLEOTIDE SEQUENCE [LARGE SCALE GENOMIC DNA]</scope>
    <source>
        <strain evidence="2 3">DSM 26944</strain>
    </source>
</reference>
<dbReference type="GO" id="GO:0016301">
    <property type="term" value="F:kinase activity"/>
    <property type="evidence" value="ECO:0007669"/>
    <property type="project" value="UniProtKB-KW"/>
</dbReference>
<evidence type="ECO:0000313" key="3">
    <source>
        <dbReference type="Proteomes" id="UP000555546"/>
    </source>
</evidence>
<dbReference type="SUPFAM" id="SSF55874">
    <property type="entry name" value="ATPase domain of HSP90 chaperone/DNA topoisomerase II/histidine kinase"/>
    <property type="match status" value="1"/>
</dbReference>
<dbReference type="AlphaFoldDB" id="A0A7W9ELV1"/>
<dbReference type="CDD" id="cd00075">
    <property type="entry name" value="HATPase"/>
    <property type="match status" value="1"/>
</dbReference>
<protein>
    <submittedName>
        <fullName evidence="2">Signal transduction histidine kinase</fullName>
    </submittedName>
</protein>
<dbReference type="InterPro" id="IPR036890">
    <property type="entry name" value="HATPase_C_sf"/>
</dbReference>
<comment type="caution">
    <text evidence="2">The sequence shown here is derived from an EMBL/GenBank/DDBJ whole genome shotgun (WGS) entry which is preliminary data.</text>
</comment>
<dbReference type="Pfam" id="PF02518">
    <property type="entry name" value="HATPase_c"/>
    <property type="match status" value="1"/>
</dbReference>
<organism evidence="2 3">
    <name type="scientific">Brucella daejeonensis</name>
    <dbReference type="NCBI Taxonomy" id="659015"/>
    <lineage>
        <taxon>Bacteria</taxon>
        <taxon>Pseudomonadati</taxon>
        <taxon>Pseudomonadota</taxon>
        <taxon>Alphaproteobacteria</taxon>
        <taxon>Hyphomicrobiales</taxon>
        <taxon>Brucellaceae</taxon>
        <taxon>Brucella/Ochrobactrum group</taxon>
        <taxon>Brucella</taxon>
    </lineage>
</organism>
<dbReference type="InterPro" id="IPR003594">
    <property type="entry name" value="HATPase_dom"/>
</dbReference>
<evidence type="ECO:0000259" key="1">
    <source>
        <dbReference type="Pfam" id="PF02518"/>
    </source>
</evidence>
<gene>
    <name evidence="2" type="ORF">FHS76_000935</name>
</gene>
<proteinExistence type="predicted"/>
<feature type="domain" description="Histidine kinase/HSP90-like ATPase" evidence="1">
    <location>
        <begin position="40"/>
        <end position="87"/>
    </location>
</feature>
<dbReference type="EMBL" id="JACIJG010000003">
    <property type="protein sequence ID" value="MBB5701086.1"/>
    <property type="molecule type" value="Genomic_DNA"/>
</dbReference>
<sequence length="88" mass="9046">MLNLVEIVQTVVADIALLAIAAGYQISFQSDVERLERPGNAPALARAVINLIRNAIDHCGGKGEIAVSLSADGAIAVADEGPGITAEH</sequence>
<keyword evidence="2" id="KW-0418">Kinase</keyword>
<keyword evidence="3" id="KW-1185">Reference proteome</keyword>
<keyword evidence="2" id="KW-0808">Transferase</keyword>
<dbReference type="Proteomes" id="UP000555546">
    <property type="component" value="Unassembled WGS sequence"/>
</dbReference>
<name>A0A7W9ELV1_9HYPH</name>
<evidence type="ECO:0000313" key="2">
    <source>
        <dbReference type="EMBL" id="MBB5701086.1"/>
    </source>
</evidence>
<accession>A0A7W9ELV1</accession>
<dbReference type="Gene3D" id="3.30.565.10">
    <property type="entry name" value="Histidine kinase-like ATPase, C-terminal domain"/>
    <property type="match status" value="1"/>
</dbReference>